<evidence type="ECO:0000313" key="3">
    <source>
        <dbReference type="Proteomes" id="UP000198305"/>
    </source>
</evidence>
<feature type="domain" description="YqaJ viral recombinase" evidence="1">
    <location>
        <begin position="11"/>
        <end position="143"/>
    </location>
</feature>
<keyword evidence="2" id="KW-0540">Nuclease</keyword>
<accession>A0A239AT01</accession>
<dbReference type="InterPro" id="IPR011335">
    <property type="entry name" value="Restrct_endonuc-II-like"/>
</dbReference>
<evidence type="ECO:0000313" key="2">
    <source>
        <dbReference type="EMBL" id="SNR98757.1"/>
    </source>
</evidence>
<dbReference type="SUPFAM" id="SSF52980">
    <property type="entry name" value="Restriction endonuclease-like"/>
    <property type="match status" value="1"/>
</dbReference>
<sequence>MNTSETIVQPDRTKFIGGSDVAAILGISPWKSIVDLYLDKITPRVCDGRNMAAKRRGSRLEPYILDMIREEHGLEIVAHNKQYQDSELSFLACEIDFEYFDNETGKIENGEIKTVHPFKAKEWGDQGTDSLPIHYVAQNQHGIGIMKRDRCRVFALIGDELKSYVVERDDETIQALREHCSNFWNNHVLPQIMPPLDYKHKDIIETLKRLYPGTDGTVLEASAMHEHWRAVYETAKDMVNKYEGILDGARAHLLSEMGQSSAIRFEDGKAFTRKVINKKGYVVEHAASQYVDFRLANFKE</sequence>
<reference evidence="3" key="1">
    <citation type="submission" date="2017-06" db="EMBL/GenBank/DDBJ databases">
        <authorList>
            <person name="Varghese N."/>
            <person name="Submissions S."/>
        </authorList>
    </citation>
    <scope>NUCLEOTIDE SEQUENCE [LARGE SCALE GENOMIC DNA]</scope>
    <source>
        <strain evidence="3">Ca-68</strain>
    </source>
</reference>
<evidence type="ECO:0000259" key="1">
    <source>
        <dbReference type="Pfam" id="PF09588"/>
    </source>
</evidence>
<organism evidence="2 3">
    <name type="scientific">Methylobacillus rhizosphaerae</name>
    <dbReference type="NCBI Taxonomy" id="551994"/>
    <lineage>
        <taxon>Bacteria</taxon>
        <taxon>Pseudomonadati</taxon>
        <taxon>Pseudomonadota</taxon>
        <taxon>Betaproteobacteria</taxon>
        <taxon>Nitrosomonadales</taxon>
        <taxon>Methylophilaceae</taxon>
        <taxon>Methylobacillus</taxon>
    </lineage>
</organism>
<gene>
    <name evidence="2" type="ORF">SAMN05192560_2095</name>
</gene>
<keyword evidence="2" id="KW-0255">Endonuclease</keyword>
<dbReference type="AlphaFoldDB" id="A0A239AT01"/>
<keyword evidence="3" id="KW-1185">Reference proteome</keyword>
<proteinExistence type="predicted"/>
<keyword evidence="2" id="KW-0378">Hydrolase</keyword>
<dbReference type="OrthoDB" id="46225at2"/>
<dbReference type="InterPro" id="IPR019080">
    <property type="entry name" value="YqaJ_viral_recombinase"/>
</dbReference>
<dbReference type="GO" id="GO:0004519">
    <property type="term" value="F:endonuclease activity"/>
    <property type="evidence" value="ECO:0007669"/>
    <property type="project" value="UniProtKB-KW"/>
</dbReference>
<dbReference type="InterPro" id="IPR011604">
    <property type="entry name" value="PDDEXK-like_dom_sf"/>
</dbReference>
<dbReference type="EMBL" id="FZOA01000009">
    <property type="protein sequence ID" value="SNR98757.1"/>
    <property type="molecule type" value="Genomic_DNA"/>
</dbReference>
<protein>
    <submittedName>
        <fullName evidence="2">Putative phage-type endonuclease</fullName>
    </submittedName>
</protein>
<dbReference type="Gene3D" id="3.90.320.10">
    <property type="match status" value="1"/>
</dbReference>
<name>A0A239AT01_9PROT</name>
<dbReference type="RefSeq" id="WP_089376171.1">
    <property type="nucleotide sequence ID" value="NZ_FZOA01000009.1"/>
</dbReference>
<dbReference type="Pfam" id="PF09588">
    <property type="entry name" value="YqaJ"/>
    <property type="match status" value="1"/>
</dbReference>
<dbReference type="Proteomes" id="UP000198305">
    <property type="component" value="Unassembled WGS sequence"/>
</dbReference>